<dbReference type="GO" id="GO:0005886">
    <property type="term" value="C:plasma membrane"/>
    <property type="evidence" value="ECO:0007669"/>
    <property type="project" value="UniProtKB-SubCell"/>
</dbReference>
<name>A0A9D2CQK9_9FIRM</name>
<dbReference type="PANTHER" id="PTHR42771:SF2">
    <property type="entry name" value="IRON(3+)-HYDROXAMATE IMPORT ATP-BINDING PROTEIN FHUC"/>
    <property type="match status" value="1"/>
</dbReference>
<keyword evidence="7" id="KW-0472">Membrane</keyword>
<gene>
    <name evidence="9" type="ORF">H9729_00665</name>
</gene>
<dbReference type="Gene3D" id="3.40.50.300">
    <property type="entry name" value="P-loop containing nucleotide triphosphate hydrolases"/>
    <property type="match status" value="1"/>
</dbReference>
<dbReference type="InterPro" id="IPR051535">
    <property type="entry name" value="Siderophore_ABC-ATPase"/>
</dbReference>
<dbReference type="InterPro" id="IPR003959">
    <property type="entry name" value="ATPase_AAA_core"/>
</dbReference>
<feature type="domain" description="AAA+ ATPase" evidence="8">
    <location>
        <begin position="69"/>
        <end position="290"/>
    </location>
</feature>
<dbReference type="AlphaFoldDB" id="A0A9D2CQK9"/>
<protein>
    <submittedName>
        <fullName evidence="9">AAA family ATPase</fullName>
    </submittedName>
</protein>
<dbReference type="GO" id="GO:0006826">
    <property type="term" value="P:iron ion transport"/>
    <property type="evidence" value="ECO:0007669"/>
    <property type="project" value="UniProtKB-KW"/>
</dbReference>
<dbReference type="Proteomes" id="UP000886750">
    <property type="component" value="Unassembled WGS sequence"/>
</dbReference>
<accession>A0A9D2CQK9</accession>
<evidence type="ECO:0000256" key="4">
    <source>
        <dbReference type="ARBA" id="ARBA00022496"/>
    </source>
</evidence>
<evidence type="ECO:0000256" key="5">
    <source>
        <dbReference type="ARBA" id="ARBA00023004"/>
    </source>
</evidence>
<keyword evidence="4" id="KW-0410">Iron transport</keyword>
<evidence type="ECO:0000256" key="7">
    <source>
        <dbReference type="ARBA" id="ARBA00023136"/>
    </source>
</evidence>
<dbReference type="Pfam" id="PF13304">
    <property type="entry name" value="AAA_21"/>
    <property type="match status" value="1"/>
</dbReference>
<dbReference type="SMART" id="SM00382">
    <property type="entry name" value="AAA"/>
    <property type="match status" value="1"/>
</dbReference>
<dbReference type="SUPFAM" id="SSF52540">
    <property type="entry name" value="P-loop containing nucleoside triphosphate hydrolases"/>
    <property type="match status" value="1"/>
</dbReference>
<reference evidence="9" key="1">
    <citation type="journal article" date="2021" name="PeerJ">
        <title>Extensive microbial diversity within the chicken gut microbiome revealed by metagenomics and culture.</title>
        <authorList>
            <person name="Gilroy R."/>
            <person name="Ravi A."/>
            <person name="Getino M."/>
            <person name="Pursley I."/>
            <person name="Horton D.L."/>
            <person name="Alikhan N.F."/>
            <person name="Baker D."/>
            <person name="Gharbi K."/>
            <person name="Hall N."/>
            <person name="Watson M."/>
            <person name="Adriaenssens E.M."/>
            <person name="Foster-Nyarko E."/>
            <person name="Jarju S."/>
            <person name="Secka A."/>
            <person name="Antonio M."/>
            <person name="Oren A."/>
            <person name="Chaudhuri R.R."/>
            <person name="La Ragione R."/>
            <person name="Hildebrand F."/>
            <person name="Pallen M.J."/>
        </authorList>
    </citation>
    <scope>NUCLEOTIDE SEQUENCE</scope>
    <source>
        <strain evidence="9">1345</strain>
    </source>
</reference>
<dbReference type="PANTHER" id="PTHR42771">
    <property type="entry name" value="IRON(3+)-HYDROXAMATE IMPORT ATP-BINDING PROTEIN FHUC"/>
    <property type="match status" value="1"/>
</dbReference>
<dbReference type="EMBL" id="DXCQ01000007">
    <property type="protein sequence ID" value="HIY96179.1"/>
    <property type="molecule type" value="Genomic_DNA"/>
</dbReference>
<organism evidence="9 10">
    <name type="scientific">Candidatus Borkfalkia excrementigallinarum</name>
    <dbReference type="NCBI Taxonomy" id="2838506"/>
    <lineage>
        <taxon>Bacteria</taxon>
        <taxon>Bacillati</taxon>
        <taxon>Bacillota</taxon>
        <taxon>Clostridia</taxon>
        <taxon>Christensenellales</taxon>
        <taxon>Christensenellaceae</taxon>
        <taxon>Candidatus Borkfalkia</taxon>
    </lineage>
</organism>
<keyword evidence="6" id="KW-0406">Ion transport</keyword>
<keyword evidence="5" id="KW-0408">Iron</keyword>
<evidence type="ECO:0000313" key="9">
    <source>
        <dbReference type="EMBL" id="HIY96179.1"/>
    </source>
</evidence>
<evidence type="ECO:0000256" key="6">
    <source>
        <dbReference type="ARBA" id="ARBA00023065"/>
    </source>
</evidence>
<proteinExistence type="predicted"/>
<dbReference type="InterPro" id="IPR027417">
    <property type="entry name" value="P-loop_NTPase"/>
</dbReference>
<reference evidence="9" key="2">
    <citation type="submission" date="2021-04" db="EMBL/GenBank/DDBJ databases">
        <authorList>
            <person name="Gilroy R."/>
        </authorList>
    </citation>
    <scope>NUCLEOTIDE SEQUENCE</scope>
    <source>
        <strain evidence="9">1345</strain>
    </source>
</reference>
<dbReference type="GO" id="GO:0005524">
    <property type="term" value="F:ATP binding"/>
    <property type="evidence" value="ECO:0007669"/>
    <property type="project" value="InterPro"/>
</dbReference>
<comment type="subcellular location">
    <subcellularLocation>
        <location evidence="1">Cell membrane</location>
        <topology evidence="1">Peripheral membrane protein</topology>
    </subcellularLocation>
</comment>
<keyword evidence="3" id="KW-1003">Cell membrane</keyword>
<dbReference type="GO" id="GO:0016887">
    <property type="term" value="F:ATP hydrolysis activity"/>
    <property type="evidence" value="ECO:0007669"/>
    <property type="project" value="InterPro"/>
</dbReference>
<dbReference type="InterPro" id="IPR003593">
    <property type="entry name" value="AAA+_ATPase"/>
</dbReference>
<evidence type="ECO:0000256" key="3">
    <source>
        <dbReference type="ARBA" id="ARBA00022475"/>
    </source>
</evidence>
<evidence type="ECO:0000256" key="1">
    <source>
        <dbReference type="ARBA" id="ARBA00004202"/>
    </source>
</evidence>
<evidence type="ECO:0000256" key="2">
    <source>
        <dbReference type="ARBA" id="ARBA00022448"/>
    </source>
</evidence>
<comment type="caution">
    <text evidence="9">The sequence shown here is derived from an EMBL/GenBank/DDBJ whole genome shotgun (WGS) entry which is preliminary data.</text>
</comment>
<dbReference type="CDD" id="cd00267">
    <property type="entry name" value="ABC_ATPase"/>
    <property type="match status" value="1"/>
</dbReference>
<sequence length="320" mass="36803">MPVFRVIMEEKMQAVHRMVYLEKFVFPDGEQEYAIARKRMAENGGAFGYLDNGYPCGLFPQKGLIELDFEPITVVYGGNGSGKSTILNIVAEKLGLKRLAPHNGGELFAPYCAVCEYRTGYDDEGEPLEIPAGSRIVMSDDIFEYMLAARTRNEEIAEDTARGKEDYASLKYGESIRFTGWENYENFRLQVLARTKSLSRRKFLQKLAGKEVRLRSNGETALDFFAEMLQNDTLYLLDEPENSLSPKMQLKLKSLIEEKARYCGCQFLIATHSPFLLALERAKIYDLDSFPVTLKKWWELENARTFFDFFYANRKFFGKE</sequence>
<evidence type="ECO:0000259" key="8">
    <source>
        <dbReference type="SMART" id="SM00382"/>
    </source>
</evidence>
<keyword evidence="2" id="KW-0813">Transport</keyword>
<evidence type="ECO:0000313" key="10">
    <source>
        <dbReference type="Proteomes" id="UP000886750"/>
    </source>
</evidence>